<evidence type="ECO:0000256" key="7">
    <source>
        <dbReference type="SAM" id="MobiDB-lite"/>
    </source>
</evidence>
<dbReference type="Pfam" id="PF00076">
    <property type="entry name" value="RRM_1"/>
    <property type="match status" value="1"/>
</dbReference>
<keyword evidence="10" id="KW-1185">Reference proteome</keyword>
<evidence type="ECO:0000256" key="1">
    <source>
        <dbReference type="ARBA" id="ARBA00004123"/>
    </source>
</evidence>
<dbReference type="SUPFAM" id="SSF54928">
    <property type="entry name" value="RNA-binding domain, RBD"/>
    <property type="match status" value="1"/>
</dbReference>
<keyword evidence="5" id="KW-0539">Nucleus</keyword>
<feature type="compositionally biased region" description="Gly residues" evidence="7">
    <location>
        <begin position="61"/>
        <end position="74"/>
    </location>
</feature>
<organism evidence="9 10">
    <name type="scientific">Tetraparma gracilis</name>
    <dbReference type="NCBI Taxonomy" id="2962635"/>
    <lineage>
        <taxon>Eukaryota</taxon>
        <taxon>Sar</taxon>
        <taxon>Stramenopiles</taxon>
        <taxon>Ochrophyta</taxon>
        <taxon>Bolidophyceae</taxon>
        <taxon>Parmales</taxon>
        <taxon>Triparmaceae</taxon>
        <taxon>Tetraparma</taxon>
    </lineage>
</organism>
<evidence type="ECO:0000256" key="5">
    <source>
        <dbReference type="ARBA" id="ARBA00023242"/>
    </source>
</evidence>
<reference evidence="9 10" key="1">
    <citation type="journal article" date="2023" name="Commun. Biol.">
        <title>Genome analysis of Parmales, the sister group of diatoms, reveals the evolutionary specialization of diatoms from phago-mixotrophs to photoautotrophs.</title>
        <authorList>
            <person name="Ban H."/>
            <person name="Sato S."/>
            <person name="Yoshikawa S."/>
            <person name="Yamada K."/>
            <person name="Nakamura Y."/>
            <person name="Ichinomiya M."/>
            <person name="Sato N."/>
            <person name="Blanc-Mathieu R."/>
            <person name="Endo H."/>
            <person name="Kuwata A."/>
            <person name="Ogata H."/>
        </authorList>
    </citation>
    <scope>NUCLEOTIDE SEQUENCE [LARGE SCALE GENOMIC DNA]</scope>
</reference>
<evidence type="ECO:0000256" key="3">
    <source>
        <dbReference type="ARBA" id="ARBA00022884"/>
    </source>
</evidence>
<keyword evidence="2" id="KW-0507">mRNA processing</keyword>
<evidence type="ECO:0000313" key="10">
    <source>
        <dbReference type="Proteomes" id="UP001165060"/>
    </source>
</evidence>
<dbReference type="PANTHER" id="PTHR48028">
    <property type="entry name" value="GLYCINE-RICH RNA-BINDING PROTEIN RZ1A"/>
    <property type="match status" value="1"/>
</dbReference>
<evidence type="ECO:0000256" key="2">
    <source>
        <dbReference type="ARBA" id="ARBA00022664"/>
    </source>
</evidence>
<dbReference type="InterPro" id="IPR012677">
    <property type="entry name" value="Nucleotide-bd_a/b_plait_sf"/>
</dbReference>
<dbReference type="PANTHER" id="PTHR48028:SF4">
    <property type="entry name" value="SC35-LIKE SPLICING FACTOR"/>
    <property type="match status" value="1"/>
</dbReference>
<dbReference type="Proteomes" id="UP001165060">
    <property type="component" value="Unassembled WGS sequence"/>
</dbReference>
<name>A0ABQ6NBI1_9STRA</name>
<keyword evidence="4" id="KW-0508">mRNA splicing</keyword>
<comment type="subcellular location">
    <subcellularLocation>
        <location evidence="1">Nucleus</location>
    </subcellularLocation>
</comment>
<sequence length="450" mass="47273">MAAPPRPFDPVRNAANLRQRTWLSPPSSPKARSPRSPGEVEEGAHTVWIPQSPSPYVPEPGGKGSWQGELGGVAGVRTPQRKNSGSFSSPRLHALSHPQASMASPASPYHGWVHANGATPSSPSPSLGSPQPLYPGILYTASGNPNSLPPGMPSSPQPSLSFEDQQHLRVAHGFSLESFDEPAPVPPHAQMYPSPTFSPHYHPPAVPTPPPGHFQLSPPLHAIPSGSAPAYVPAIGGYAFDPSARSLRGGSPSHYDAAYGAAYPHGAYGAEAEPYFAAPGPHPPYRPPDAYAQPYAPPPARGAPGAQYVDVCPGPPIQIKPGPEGLMGPEGANLFVFHIPSEFTNVDMYNLFRHYGQLVSVRIMTEGGTGRGRGFGFVSYEDGASAARAIEALNGLVIGNKRLKVQLKQESKGAVGVRRDEKRGSVGSAADIRGIEERMGSVELGGEGGV</sequence>
<dbReference type="PROSITE" id="PS50102">
    <property type="entry name" value="RRM"/>
    <property type="match status" value="1"/>
</dbReference>
<protein>
    <recommendedName>
        <fullName evidence="8">RRM domain-containing protein</fullName>
    </recommendedName>
</protein>
<dbReference type="InterPro" id="IPR035979">
    <property type="entry name" value="RBD_domain_sf"/>
</dbReference>
<evidence type="ECO:0000259" key="8">
    <source>
        <dbReference type="PROSITE" id="PS50102"/>
    </source>
</evidence>
<feature type="region of interest" description="Disordered" evidence="7">
    <location>
        <begin position="1"/>
        <end position="105"/>
    </location>
</feature>
<accession>A0ABQ6NBI1</accession>
<evidence type="ECO:0000256" key="6">
    <source>
        <dbReference type="PROSITE-ProRule" id="PRU00176"/>
    </source>
</evidence>
<proteinExistence type="predicted"/>
<dbReference type="InterPro" id="IPR051106">
    <property type="entry name" value="RNA-bind/splicing_reg"/>
</dbReference>
<gene>
    <name evidence="9" type="ORF">TeGR_g4908</name>
</gene>
<feature type="domain" description="RRM" evidence="8">
    <location>
        <begin position="332"/>
        <end position="410"/>
    </location>
</feature>
<evidence type="ECO:0000313" key="9">
    <source>
        <dbReference type="EMBL" id="GMI53710.1"/>
    </source>
</evidence>
<keyword evidence="3 6" id="KW-0694">RNA-binding</keyword>
<dbReference type="Gene3D" id="3.30.70.330">
    <property type="match status" value="1"/>
</dbReference>
<dbReference type="SMART" id="SM00360">
    <property type="entry name" value="RRM"/>
    <property type="match status" value="1"/>
</dbReference>
<dbReference type="InterPro" id="IPR000504">
    <property type="entry name" value="RRM_dom"/>
</dbReference>
<evidence type="ECO:0000256" key="4">
    <source>
        <dbReference type="ARBA" id="ARBA00023187"/>
    </source>
</evidence>
<dbReference type="EMBL" id="BRYB01006632">
    <property type="protein sequence ID" value="GMI53710.1"/>
    <property type="molecule type" value="Genomic_DNA"/>
</dbReference>
<comment type="caution">
    <text evidence="9">The sequence shown here is derived from an EMBL/GenBank/DDBJ whole genome shotgun (WGS) entry which is preliminary data.</text>
</comment>